<evidence type="ECO:0000256" key="2">
    <source>
        <dbReference type="ARBA" id="ARBA00022676"/>
    </source>
</evidence>
<protein>
    <submittedName>
        <fullName evidence="3">Uncharacterized protein</fullName>
    </submittedName>
</protein>
<dbReference type="Proteomes" id="UP000467841">
    <property type="component" value="Unassembled WGS sequence"/>
</dbReference>
<organism evidence="3 4">
    <name type="scientific">Microthlaspi erraticum</name>
    <dbReference type="NCBI Taxonomy" id="1685480"/>
    <lineage>
        <taxon>Eukaryota</taxon>
        <taxon>Viridiplantae</taxon>
        <taxon>Streptophyta</taxon>
        <taxon>Embryophyta</taxon>
        <taxon>Tracheophyta</taxon>
        <taxon>Spermatophyta</taxon>
        <taxon>Magnoliopsida</taxon>
        <taxon>eudicotyledons</taxon>
        <taxon>Gunneridae</taxon>
        <taxon>Pentapetalae</taxon>
        <taxon>rosids</taxon>
        <taxon>malvids</taxon>
        <taxon>Brassicales</taxon>
        <taxon>Brassicaceae</taxon>
        <taxon>Coluteocarpeae</taxon>
        <taxon>Microthlaspi</taxon>
    </lineage>
</organism>
<evidence type="ECO:0000313" key="4">
    <source>
        <dbReference type="Proteomes" id="UP000467841"/>
    </source>
</evidence>
<keyword evidence="4" id="KW-1185">Reference proteome</keyword>
<dbReference type="AlphaFoldDB" id="A0A6D2JQP6"/>
<dbReference type="EMBL" id="CACVBM020001262">
    <property type="protein sequence ID" value="CAA7042113.1"/>
    <property type="molecule type" value="Genomic_DNA"/>
</dbReference>
<dbReference type="SUPFAM" id="SSF53756">
    <property type="entry name" value="UDP-Glycosyltransferase/glycogen phosphorylase"/>
    <property type="match status" value="1"/>
</dbReference>
<keyword evidence="2" id="KW-0808">Transferase</keyword>
<evidence type="ECO:0000313" key="3">
    <source>
        <dbReference type="EMBL" id="CAA7042113.1"/>
    </source>
</evidence>
<reference evidence="3" key="1">
    <citation type="submission" date="2020-01" db="EMBL/GenBank/DDBJ databases">
        <authorList>
            <person name="Mishra B."/>
        </authorList>
    </citation>
    <scope>NUCLEOTIDE SEQUENCE [LARGE SCALE GENOMIC DNA]</scope>
</reference>
<dbReference type="Gene3D" id="3.40.50.2000">
    <property type="entry name" value="Glycogen Phosphorylase B"/>
    <property type="match status" value="3"/>
</dbReference>
<dbReference type="PANTHER" id="PTHR48047:SF153">
    <property type="entry name" value="UDP-GLYCOSYLTRANSFERASE 73C5-RELATED"/>
    <property type="match status" value="1"/>
</dbReference>
<sequence>MCCFYLLFTHVLRKNYEILGNLKSDKEYFVVPYFPDRVEFTRAQTPVDAIISEEYKQFMEDLLEADTTSYGVIVNTFQELEPAYVKDFKEPRSSKVWSIGPVSLCNKVLKVGVRVGVYQPMNWGEEEKIGELVDKEGVKKAVDELMGDSDDAKERRKRVKELGVLAHKAVEEGSSSHSNITVLLQDLMQLALSKN</sequence>
<dbReference type="OrthoDB" id="5835829at2759"/>
<proteinExistence type="inferred from homology"/>
<evidence type="ECO:0000256" key="1">
    <source>
        <dbReference type="ARBA" id="ARBA00009995"/>
    </source>
</evidence>
<dbReference type="GO" id="GO:0035251">
    <property type="term" value="F:UDP-glucosyltransferase activity"/>
    <property type="evidence" value="ECO:0007669"/>
    <property type="project" value="TreeGrafter"/>
</dbReference>
<comment type="similarity">
    <text evidence="1">Belongs to the UDP-glycosyltransferase family.</text>
</comment>
<comment type="caution">
    <text evidence="3">The sequence shown here is derived from an EMBL/GenBank/DDBJ whole genome shotgun (WGS) entry which is preliminary data.</text>
</comment>
<dbReference type="PANTHER" id="PTHR48047">
    <property type="entry name" value="GLYCOSYLTRANSFERASE"/>
    <property type="match status" value="1"/>
</dbReference>
<gene>
    <name evidence="3" type="ORF">MERR_LOCUS29348</name>
</gene>
<keyword evidence="2" id="KW-0328">Glycosyltransferase</keyword>
<accession>A0A6D2JQP6</accession>
<name>A0A6D2JQP6_9BRAS</name>